<dbReference type="Proteomes" id="UP001497457">
    <property type="component" value="Chromosome 13rd"/>
</dbReference>
<keyword evidence="3" id="KW-1185">Reference proteome</keyword>
<feature type="domain" description="Ubiquitin-like" evidence="1">
    <location>
        <begin position="61"/>
        <end position="131"/>
    </location>
</feature>
<organism evidence="2 3">
    <name type="scientific">Urochloa decumbens</name>
    <dbReference type="NCBI Taxonomy" id="240449"/>
    <lineage>
        <taxon>Eukaryota</taxon>
        <taxon>Viridiplantae</taxon>
        <taxon>Streptophyta</taxon>
        <taxon>Embryophyta</taxon>
        <taxon>Tracheophyta</taxon>
        <taxon>Spermatophyta</taxon>
        <taxon>Magnoliopsida</taxon>
        <taxon>Liliopsida</taxon>
        <taxon>Poales</taxon>
        <taxon>Poaceae</taxon>
        <taxon>PACMAD clade</taxon>
        <taxon>Panicoideae</taxon>
        <taxon>Panicodae</taxon>
        <taxon>Paniceae</taxon>
        <taxon>Melinidinae</taxon>
        <taxon>Urochloa</taxon>
    </lineage>
</organism>
<dbReference type="Gene3D" id="3.10.20.90">
    <property type="entry name" value="Phosphatidylinositol 3-kinase Catalytic Subunit, Chain A, domain 1"/>
    <property type="match status" value="1"/>
</dbReference>
<evidence type="ECO:0000313" key="2">
    <source>
        <dbReference type="EMBL" id="CAL4915854.1"/>
    </source>
</evidence>
<reference evidence="2" key="1">
    <citation type="submission" date="2024-10" db="EMBL/GenBank/DDBJ databases">
        <authorList>
            <person name="Ryan C."/>
        </authorList>
    </citation>
    <scope>NUCLEOTIDE SEQUENCE [LARGE SCALE GENOMIC DNA]</scope>
</reference>
<evidence type="ECO:0000259" key="1">
    <source>
        <dbReference type="Pfam" id="PF00240"/>
    </source>
</evidence>
<dbReference type="InterPro" id="IPR000626">
    <property type="entry name" value="Ubiquitin-like_dom"/>
</dbReference>
<dbReference type="AlphaFoldDB" id="A0ABC8WXH0"/>
<sequence>MASPGNGAGTAAAVASQSLQLSDRRAGIAMDNVSNLPHVDHVVLTSTSPQDSIIQDNASQIFIRACNGTFALNVNLRCDSVEQVQSIIQEREGILVKDQCLIHGVKPLRQGTFLRDYDALRDQSTIHVSLRVCGGHRTEEMTLGQFLNLWRRDLICSASIPGQQDPVTVLTELGASILHGVLSCVLSAHRVSLAYDGVCGVDDLWVCVHDHKGAGLVVSRVYVGCGVKPSPVGAMGAGIRGDYRELRRVIDELFRSSPSNLPLHVQSILTLLANLASLQSGDLPPAKSTQLLRAYAVMVSSPVAVATICVNLKRFYDQLEPSQKPVFQKAMETAQNKTEDLMKAVEAQPLFHKVYGYTPADAASGGSAVAGVDSRPTNQYKGTTGMELFNFSRNWFMHVPEERWPSSSGQEAGEFTGLHQLDYIFTRHFSNFLPEALLQLYKNFDDCDLITRVLIPFA</sequence>
<dbReference type="EMBL" id="OZ075123">
    <property type="protein sequence ID" value="CAL4915854.1"/>
    <property type="molecule type" value="Genomic_DNA"/>
</dbReference>
<dbReference type="InterPro" id="IPR029071">
    <property type="entry name" value="Ubiquitin-like_domsf"/>
</dbReference>
<name>A0ABC8WXH0_9POAL</name>
<gene>
    <name evidence="2" type="ORF">URODEC1_LOCUS17757</name>
</gene>
<dbReference type="PANTHER" id="PTHR35161:SF19">
    <property type="entry name" value="OS02G0113400 PROTEIN"/>
    <property type="match status" value="1"/>
</dbReference>
<accession>A0ABC8WXH0</accession>
<dbReference type="SUPFAM" id="SSF54236">
    <property type="entry name" value="Ubiquitin-like"/>
    <property type="match status" value="1"/>
</dbReference>
<evidence type="ECO:0000313" key="3">
    <source>
        <dbReference type="Proteomes" id="UP001497457"/>
    </source>
</evidence>
<dbReference type="Pfam" id="PF00240">
    <property type="entry name" value="ubiquitin"/>
    <property type="match status" value="1"/>
</dbReference>
<dbReference type="PANTHER" id="PTHR35161">
    <property type="entry name" value="OS02G0303100 PROTEIN"/>
    <property type="match status" value="1"/>
</dbReference>
<protein>
    <recommendedName>
        <fullName evidence="1">Ubiquitin-like domain-containing protein</fullName>
    </recommendedName>
</protein>
<proteinExistence type="predicted"/>